<dbReference type="Proteomes" id="UP001200430">
    <property type="component" value="Unassembled WGS sequence"/>
</dbReference>
<dbReference type="PANTHER" id="PTHR11929:SF194">
    <property type="entry name" value="ALPHA-(1,3)-FUCOSYLTRANSFERASE 10"/>
    <property type="match status" value="1"/>
</dbReference>
<keyword evidence="6" id="KW-1185">Reference proteome</keyword>
<dbReference type="EMBL" id="JAKGUD010000002">
    <property type="protein sequence ID" value="MCF4141658.1"/>
    <property type="molecule type" value="Genomic_DNA"/>
</dbReference>
<evidence type="ECO:0000259" key="4">
    <source>
        <dbReference type="Pfam" id="PF00852"/>
    </source>
</evidence>
<dbReference type="InterPro" id="IPR038577">
    <property type="entry name" value="GT10-like_C_sf"/>
</dbReference>
<dbReference type="InterPro" id="IPR001503">
    <property type="entry name" value="Glyco_trans_10"/>
</dbReference>
<organism evidence="5 6">
    <name type="scientific">Dethiosulfovibrio marinus</name>
    <dbReference type="NCBI Taxonomy" id="133532"/>
    <lineage>
        <taxon>Bacteria</taxon>
        <taxon>Thermotogati</taxon>
        <taxon>Synergistota</taxon>
        <taxon>Synergistia</taxon>
        <taxon>Synergistales</taxon>
        <taxon>Dethiosulfovibrionaceae</taxon>
        <taxon>Dethiosulfovibrio</taxon>
    </lineage>
</organism>
<proteinExistence type="inferred from homology"/>
<evidence type="ECO:0000313" key="5">
    <source>
        <dbReference type="EMBL" id="MCF4141658.1"/>
    </source>
</evidence>
<accession>A0ABS9EKD4</accession>
<dbReference type="InterPro" id="IPR055270">
    <property type="entry name" value="Glyco_tran_10_C"/>
</dbReference>
<dbReference type="SUPFAM" id="SSF53756">
    <property type="entry name" value="UDP-Glycosyltransferase/glycogen phosphorylase"/>
    <property type="match status" value="1"/>
</dbReference>
<evidence type="ECO:0000256" key="2">
    <source>
        <dbReference type="ARBA" id="ARBA00022676"/>
    </source>
</evidence>
<evidence type="ECO:0000256" key="1">
    <source>
        <dbReference type="ARBA" id="ARBA00008919"/>
    </source>
</evidence>
<keyword evidence="3" id="KW-0808">Transferase</keyword>
<dbReference type="Pfam" id="PF00852">
    <property type="entry name" value="Glyco_transf_10"/>
    <property type="match status" value="1"/>
</dbReference>
<comment type="caution">
    <text evidence="5">The sequence shown here is derived from an EMBL/GenBank/DDBJ whole genome shotgun (WGS) entry which is preliminary data.</text>
</comment>
<protein>
    <submittedName>
        <fullName evidence="5">Glycosyltransferase family 10</fullName>
    </submittedName>
</protein>
<evidence type="ECO:0000313" key="6">
    <source>
        <dbReference type="Proteomes" id="UP001200430"/>
    </source>
</evidence>
<feature type="domain" description="Fucosyltransferase C-terminal" evidence="4">
    <location>
        <begin position="235"/>
        <end position="317"/>
    </location>
</feature>
<keyword evidence="2" id="KW-0328">Glycosyltransferase</keyword>
<evidence type="ECO:0000256" key="3">
    <source>
        <dbReference type="ARBA" id="ARBA00022679"/>
    </source>
</evidence>
<name>A0ABS9EKD4_9BACT</name>
<gene>
    <name evidence="5" type="ORF">L2W38_02350</name>
</gene>
<dbReference type="Gene3D" id="3.40.50.11660">
    <property type="entry name" value="Glycosyl transferase family 10, C-terminal domain"/>
    <property type="match status" value="1"/>
</dbReference>
<sequence>MNLAIVMPSIYGQNRAFDPDSPLNRDDCLAHLRHLRERLKGMGISLSTYDKVSPEDTWGYLFLDYQDKFMEELDRRGYGGHRYLAIFESEVIIGDNWDREKHRAFDAVLTWNRNAFSNQDGGPRYIPYMWPNDLTPPVDVPSKKERQKLCVLMAGNKWSSDPRELYSSRRDTIRWFEKHHPDELDLYGPGWNSPPLKRVANTVKAIGRKLRGRPTGPIGDLWETFSCYRGIAPSKRKTLPNYAFSICYENAQGIPGYITEKIFDCLLSGVVPVYMGWEGVQEVIPSECYVDRRTYSSHEELYRYLVSMSEDEYRGYLDGASSFLTGPLSDRFSLDAFADAIVEGIEPDLAKEGNKP</sequence>
<dbReference type="PANTHER" id="PTHR11929">
    <property type="entry name" value="ALPHA- 1,3 -FUCOSYLTRANSFERASE"/>
    <property type="match status" value="1"/>
</dbReference>
<reference evidence="5 6" key="1">
    <citation type="submission" date="2022-01" db="EMBL/GenBank/DDBJ databases">
        <title>Dethiosulfovibrio faecalis sp. nov., a novel proteolytic, non-sulfur-reducing bacterium isolated from a marine aquaculture solid waste bioreactor.</title>
        <authorList>
            <person name="Grabowski S."/>
            <person name="Apolinario E."/>
            <person name="Schneider N."/>
            <person name="Marshall C.W."/>
            <person name="Sowers K.R."/>
        </authorList>
    </citation>
    <scope>NUCLEOTIDE SEQUENCE [LARGE SCALE GENOMIC DNA]</scope>
    <source>
        <strain evidence="5 6">DSM 12537</strain>
    </source>
</reference>
<comment type="similarity">
    <text evidence="1">Belongs to the glycosyltransferase 10 family.</text>
</comment>
<dbReference type="RefSeq" id="WP_236098174.1">
    <property type="nucleotide sequence ID" value="NZ_JAKGUD010000002.1"/>
</dbReference>